<comment type="caution">
    <text evidence="1">The sequence shown here is derived from an EMBL/GenBank/DDBJ whole genome shotgun (WGS) entry which is preliminary data.</text>
</comment>
<dbReference type="Proteomes" id="UP001434883">
    <property type="component" value="Unassembled WGS sequence"/>
</dbReference>
<organism evidence="1 2">
    <name type="scientific">Xenoophorus captivus</name>
    <dbReference type="NCBI Taxonomy" id="1517983"/>
    <lineage>
        <taxon>Eukaryota</taxon>
        <taxon>Metazoa</taxon>
        <taxon>Chordata</taxon>
        <taxon>Craniata</taxon>
        <taxon>Vertebrata</taxon>
        <taxon>Euteleostomi</taxon>
        <taxon>Actinopterygii</taxon>
        <taxon>Neopterygii</taxon>
        <taxon>Teleostei</taxon>
        <taxon>Neoteleostei</taxon>
        <taxon>Acanthomorphata</taxon>
        <taxon>Ovalentaria</taxon>
        <taxon>Atherinomorphae</taxon>
        <taxon>Cyprinodontiformes</taxon>
        <taxon>Goodeidae</taxon>
        <taxon>Xenoophorus</taxon>
    </lineage>
</organism>
<evidence type="ECO:0000313" key="1">
    <source>
        <dbReference type="EMBL" id="MEQ2213919.1"/>
    </source>
</evidence>
<reference evidence="1 2" key="1">
    <citation type="submission" date="2021-06" db="EMBL/GenBank/DDBJ databases">
        <authorList>
            <person name="Palmer J.M."/>
        </authorList>
    </citation>
    <scope>NUCLEOTIDE SEQUENCE [LARGE SCALE GENOMIC DNA]</scope>
    <source>
        <strain evidence="1 2">XC_2019</strain>
        <tissue evidence="1">Muscle</tissue>
    </source>
</reference>
<evidence type="ECO:0000313" key="2">
    <source>
        <dbReference type="Proteomes" id="UP001434883"/>
    </source>
</evidence>
<accession>A0ABV0S049</accession>
<proteinExistence type="predicted"/>
<sequence>MKSQPSEDWKRTWSLSSLEKSRLSQQTAVGDVAPLRACKVGERNRRFYVFLRVDRNRQEPEQYKLVLTENEVILGYQNKPYDCFLLLECRRNQVWYQMENKPDEGQTADRTSPV</sequence>
<protein>
    <submittedName>
        <fullName evidence="1">Uncharacterized protein</fullName>
    </submittedName>
</protein>
<name>A0ABV0S049_9TELE</name>
<keyword evidence="2" id="KW-1185">Reference proteome</keyword>
<gene>
    <name evidence="1" type="ORF">XENOCAPTIV_023444</name>
</gene>
<dbReference type="EMBL" id="JAHRIN010064164">
    <property type="protein sequence ID" value="MEQ2213919.1"/>
    <property type="molecule type" value="Genomic_DNA"/>
</dbReference>